<dbReference type="EMBL" id="GG664968">
    <property type="protein sequence ID" value="KNG74065.1"/>
    <property type="molecule type" value="Genomic_DNA"/>
</dbReference>
<dbReference type="Proteomes" id="UP000054562">
    <property type="component" value="Unassembled WGS sequence"/>
</dbReference>
<protein>
    <submittedName>
        <fullName evidence="1">Uncharacterized protein</fullName>
    </submittedName>
</protein>
<name>A0A0L1I4C9_PLAFA</name>
<gene>
    <name evidence="1" type="ORF">PFMG_00261</name>
</gene>
<reference evidence="2" key="2">
    <citation type="submission" date="2015-07" db="EMBL/GenBank/DDBJ databases">
        <title>The genome sequence of Plasmodium falciparum IGH-CR14.</title>
        <authorList>
            <consortium name="The Broad Institute Genome Sequencing Platform"/>
            <person name="Volkman S.K."/>
            <person name="Neafsey D.E."/>
            <person name="Dash A.P."/>
            <person name="Chitnis C.E."/>
            <person name="Hartl D.L."/>
            <person name="Young S.K."/>
            <person name="Kodira C.D."/>
            <person name="Zeng Q."/>
            <person name="Koehrsen M."/>
            <person name="Godfrey P."/>
            <person name="Alvarado L."/>
            <person name="Berlin A."/>
            <person name="Borenstein D."/>
            <person name="Chen Z."/>
            <person name="Engels R."/>
            <person name="Freedman E."/>
            <person name="Gellesch M."/>
            <person name="Goldberg J."/>
            <person name="Griggs A."/>
            <person name="Gujja S."/>
            <person name="Heiman D."/>
            <person name="Hepburn T."/>
            <person name="Howarth C."/>
            <person name="Jen D."/>
            <person name="Larson L."/>
            <person name="Lewis B."/>
            <person name="Mehta T."/>
            <person name="Park D."/>
            <person name="Pearson M."/>
            <person name="Roberts A."/>
            <person name="Saif S."/>
            <person name="Shea T."/>
            <person name="Shenoy N."/>
            <person name="Sisk P."/>
            <person name="Stolte C."/>
            <person name="Sykes S."/>
            <person name="Walk T."/>
            <person name="White J."/>
            <person name="Yandava C."/>
            <person name="Wirth D.F."/>
            <person name="Nusbaum C."/>
            <person name="Birren B."/>
        </authorList>
    </citation>
    <scope>NUCLEOTIDE SEQUENCE [LARGE SCALE GENOMIC DNA]</scope>
    <source>
        <strain evidence="2">IGH-CR14</strain>
    </source>
</reference>
<dbReference type="AlphaFoldDB" id="A0A0L1I4C9"/>
<sequence length="39" mass="4861">MKNCIYAFIKYYDTLQNDLFNEHKTIFTERIKNTQRLDM</sequence>
<evidence type="ECO:0000313" key="2">
    <source>
        <dbReference type="Proteomes" id="UP000054562"/>
    </source>
</evidence>
<proteinExistence type="predicted"/>
<evidence type="ECO:0000313" key="1">
    <source>
        <dbReference type="EMBL" id="KNG74065.1"/>
    </source>
</evidence>
<accession>A0A0L1I4C9</accession>
<organism evidence="1 2">
    <name type="scientific">Plasmodium falciparum IGH-CR14</name>
    <dbReference type="NCBI Taxonomy" id="580059"/>
    <lineage>
        <taxon>Eukaryota</taxon>
        <taxon>Sar</taxon>
        <taxon>Alveolata</taxon>
        <taxon>Apicomplexa</taxon>
        <taxon>Aconoidasida</taxon>
        <taxon>Haemosporida</taxon>
        <taxon>Plasmodiidae</taxon>
        <taxon>Plasmodium</taxon>
        <taxon>Plasmodium (Laverania)</taxon>
    </lineage>
</organism>
<reference evidence="2" key="1">
    <citation type="submission" date="2015-07" db="EMBL/GenBank/DDBJ databases">
        <title>Annotation of Plasmodium falciparum IGH-CR14.</title>
        <authorList>
            <consortium name="The Broad Institute Genome Sequencing Platform"/>
            <person name="Volkman S.K."/>
            <person name="Neafsey D.E."/>
            <person name="Dash A.P."/>
            <person name="Chitnis C.E."/>
            <person name="Hartl D.L."/>
            <person name="Young S.K."/>
            <person name="Zeng Q."/>
            <person name="Koehrsen M."/>
            <person name="Alvarado L."/>
            <person name="Berlin A."/>
            <person name="Borenstein D."/>
            <person name="Chapman S.B."/>
            <person name="Chen Z."/>
            <person name="Engels R."/>
            <person name="Freedman E."/>
            <person name="Gellesch M."/>
            <person name="Goldberg J."/>
            <person name="Griggs A."/>
            <person name="Gujja S."/>
            <person name="Heilman E.R."/>
            <person name="Heiman D.I."/>
            <person name="Howarth C."/>
            <person name="Jen D."/>
            <person name="Larson L."/>
            <person name="Mehta T."/>
            <person name="Neiman D."/>
            <person name="Park D."/>
            <person name="Pearson M."/>
            <person name="Roberts A."/>
            <person name="Saif S."/>
            <person name="Shea T."/>
            <person name="Shenoy N."/>
            <person name="Sisk P."/>
            <person name="Stolte C."/>
            <person name="Sykes S."/>
            <person name="Walk T."/>
            <person name="White J."/>
            <person name="Yandava C."/>
            <person name="Haas B."/>
            <person name="Henn M.R."/>
            <person name="Nusbaum C."/>
            <person name="Birren B."/>
        </authorList>
    </citation>
    <scope>NUCLEOTIDE SEQUENCE [LARGE SCALE GENOMIC DNA]</scope>
    <source>
        <strain evidence="2">IGH-CR14</strain>
    </source>
</reference>